<dbReference type="PATRIC" id="fig|1111454.3.peg.367"/>
<keyword evidence="1" id="KW-0812">Transmembrane</keyword>
<gene>
    <name evidence="2" type="ORF">HMPREF1250_2038</name>
</gene>
<organism evidence="2 3">
    <name type="scientific">Megasphaera vaginalis</name>
    <name type="common">ex Srinivasan et al. 2021</name>
    <dbReference type="NCBI Taxonomy" id="1111454"/>
    <lineage>
        <taxon>Bacteria</taxon>
        <taxon>Bacillati</taxon>
        <taxon>Bacillota</taxon>
        <taxon>Negativicutes</taxon>
        <taxon>Veillonellales</taxon>
        <taxon>Veillonellaceae</taxon>
        <taxon>Megasphaera</taxon>
    </lineage>
</organism>
<sequence>MTIVLLIGNSSIYIILILSMTETGAVKPVYINLVLHNTL</sequence>
<evidence type="ECO:0000313" key="2">
    <source>
        <dbReference type="EMBL" id="ERT61903.1"/>
    </source>
</evidence>
<keyword evidence="3" id="KW-1185">Reference proteome</keyword>
<proteinExistence type="predicted"/>
<dbReference type="AlphaFoldDB" id="U7UTV6"/>
<protein>
    <submittedName>
        <fullName evidence="2">Uncharacterized protein</fullName>
    </submittedName>
</protein>
<comment type="caution">
    <text evidence="2">The sequence shown here is derived from an EMBL/GenBank/DDBJ whole genome shotgun (WGS) entry which is preliminary data.</text>
</comment>
<dbReference type="Proteomes" id="UP000017090">
    <property type="component" value="Unassembled WGS sequence"/>
</dbReference>
<keyword evidence="1" id="KW-1133">Transmembrane helix</keyword>
<feature type="transmembrane region" description="Helical" evidence="1">
    <location>
        <begin position="12"/>
        <end position="35"/>
    </location>
</feature>
<accession>U7UTV6</accession>
<dbReference type="STRING" id="1111454.HMPREF1250_2038"/>
<dbReference type="EMBL" id="AWXA01000007">
    <property type="protein sequence ID" value="ERT61903.1"/>
    <property type="molecule type" value="Genomic_DNA"/>
</dbReference>
<name>U7UTV6_9FIRM</name>
<keyword evidence="1" id="KW-0472">Membrane</keyword>
<evidence type="ECO:0000313" key="3">
    <source>
        <dbReference type="Proteomes" id="UP000017090"/>
    </source>
</evidence>
<reference evidence="2 3" key="1">
    <citation type="submission" date="2013-09" db="EMBL/GenBank/DDBJ databases">
        <authorList>
            <person name="Durkin A.S."/>
            <person name="Haft D.R."/>
            <person name="McCorrison J."/>
            <person name="Torralba M."/>
            <person name="Gillis M."/>
            <person name="Haft D.H."/>
            <person name="Methe B."/>
            <person name="Sutton G."/>
            <person name="Nelson K.E."/>
        </authorList>
    </citation>
    <scope>NUCLEOTIDE SEQUENCE [LARGE SCALE GENOMIC DNA]</scope>
    <source>
        <strain evidence="2 3">BV3C16-1</strain>
    </source>
</reference>
<evidence type="ECO:0000256" key="1">
    <source>
        <dbReference type="SAM" id="Phobius"/>
    </source>
</evidence>